<proteinExistence type="predicted"/>
<accession>A0A1L7RJG7</accession>
<reference evidence="2" key="1">
    <citation type="submission" date="2014-07" db="EMBL/GenBank/DDBJ databases">
        <authorList>
            <person name="Zhang J.E."/>
            <person name="Yang H."/>
            <person name="Guo J."/>
            <person name="Deng Z."/>
            <person name="Luo H."/>
            <person name="Luo M."/>
            <person name="Zhao B."/>
        </authorList>
    </citation>
    <scope>NUCLEOTIDE SEQUENCE</scope>
    <source>
        <strain evidence="2">AM4</strain>
    </source>
</reference>
<name>A0A1L7RJG7_9ACTO</name>
<protein>
    <submittedName>
        <fullName evidence="2">Conserved domain protein</fullName>
    </submittedName>
</protein>
<dbReference type="EMBL" id="LK995465">
    <property type="protein sequence ID" value="CED90100.1"/>
    <property type="molecule type" value="Genomic_DNA"/>
</dbReference>
<dbReference type="AlphaFoldDB" id="A0A1L7RJG7"/>
<gene>
    <name evidence="2" type="ORF">AAM4_0205</name>
</gene>
<evidence type="ECO:0000256" key="1">
    <source>
        <dbReference type="SAM" id="MobiDB-lite"/>
    </source>
</evidence>
<sequence length="126" mass="14211">MNRSMRSELKAAVRTVRSSREEAGIQDWTPRTGDPSHESLEQVEATLLRLRDLLQKEGHELVGDVERDAAVVLAARRQGYVVDLVIGRERAPYSGEAGFLSWIEHNGEVALTTAPVRQLYEEVARW</sequence>
<evidence type="ECO:0000313" key="2">
    <source>
        <dbReference type="EMBL" id="CED90100.1"/>
    </source>
</evidence>
<organism evidence="2">
    <name type="scientific">Actinomyces succiniciruminis</name>
    <dbReference type="NCBI Taxonomy" id="1522002"/>
    <lineage>
        <taxon>Bacteria</taxon>
        <taxon>Bacillati</taxon>
        <taxon>Actinomycetota</taxon>
        <taxon>Actinomycetes</taxon>
        <taxon>Actinomycetales</taxon>
        <taxon>Actinomycetaceae</taxon>
        <taxon>Actinomyces</taxon>
    </lineage>
</organism>
<feature type="region of interest" description="Disordered" evidence="1">
    <location>
        <begin position="17"/>
        <end position="38"/>
    </location>
</feature>